<dbReference type="InterPro" id="IPR016032">
    <property type="entry name" value="Sig_transdc_resp-reg_C-effctor"/>
</dbReference>
<evidence type="ECO:0000256" key="1">
    <source>
        <dbReference type="ARBA" id="ARBA00022553"/>
    </source>
</evidence>
<keyword evidence="3" id="KW-0238">DNA-binding</keyword>
<reference evidence="5" key="1">
    <citation type="submission" date="2018-05" db="EMBL/GenBank/DDBJ databases">
        <authorList>
            <person name="Lanie J.A."/>
            <person name="Ng W.-L."/>
            <person name="Kazmierczak K.M."/>
            <person name="Andrzejewski T.M."/>
            <person name="Davidsen T.M."/>
            <person name="Wayne K.J."/>
            <person name="Tettelin H."/>
            <person name="Glass J.I."/>
            <person name="Rusch D."/>
            <person name="Podicherti R."/>
            <person name="Tsui H.-C.T."/>
            <person name="Winkler M.E."/>
        </authorList>
    </citation>
    <scope>NUCLEOTIDE SEQUENCE</scope>
</reference>
<evidence type="ECO:0000313" key="5">
    <source>
        <dbReference type="EMBL" id="SVA76408.1"/>
    </source>
</evidence>
<dbReference type="GO" id="GO:0000156">
    <property type="term" value="F:phosphorelay response regulator activity"/>
    <property type="evidence" value="ECO:0007669"/>
    <property type="project" value="TreeGrafter"/>
</dbReference>
<dbReference type="GO" id="GO:0032993">
    <property type="term" value="C:protein-DNA complex"/>
    <property type="evidence" value="ECO:0007669"/>
    <property type="project" value="TreeGrafter"/>
</dbReference>
<proteinExistence type="predicted"/>
<dbReference type="AlphaFoldDB" id="A0A381YH48"/>
<sequence length="231" mass="26556">MLRHKIPEPSEDMSKEDMETCLKSEGLEHLQISTEREASELLTLLASGERHKNFSLVLLHIASISVHYLHRLTKVCSSLDIATLAIVEAADLRTIDPTLEITDLISSPVKEQEFMLRAKRAVANLANSFDEDVIARDNLIINPTNYDVTVNNKRIHLRFKEYELLLLLASNPGRVYDRATLLSQIWGYDYFGGTRTVDVHIRRLRSKIENESDNPFIETIWNVGYRFRTMD</sequence>
<protein>
    <recommendedName>
        <fullName evidence="4">OmpR/PhoB-type domain-containing protein</fullName>
    </recommendedName>
</protein>
<organism evidence="5">
    <name type="scientific">marine metagenome</name>
    <dbReference type="NCBI Taxonomy" id="408172"/>
    <lineage>
        <taxon>unclassified sequences</taxon>
        <taxon>metagenomes</taxon>
        <taxon>ecological metagenomes</taxon>
    </lineage>
</organism>
<keyword evidence="1" id="KW-0597">Phosphoprotein</keyword>
<dbReference type="InterPro" id="IPR001867">
    <property type="entry name" value="OmpR/PhoB-type_DNA-bd"/>
</dbReference>
<dbReference type="FunFam" id="1.10.10.10:FF:000018">
    <property type="entry name" value="DNA-binding response regulator ResD"/>
    <property type="match status" value="1"/>
</dbReference>
<dbReference type="CDD" id="cd00383">
    <property type="entry name" value="trans_reg_C"/>
    <property type="match status" value="1"/>
</dbReference>
<dbReference type="GO" id="GO:0000976">
    <property type="term" value="F:transcription cis-regulatory region binding"/>
    <property type="evidence" value="ECO:0007669"/>
    <property type="project" value="TreeGrafter"/>
</dbReference>
<dbReference type="PANTHER" id="PTHR48111:SF40">
    <property type="entry name" value="PHOSPHATE REGULON TRANSCRIPTIONAL REGULATORY PROTEIN PHOB"/>
    <property type="match status" value="1"/>
</dbReference>
<dbReference type="EMBL" id="UINC01018235">
    <property type="protein sequence ID" value="SVA76408.1"/>
    <property type="molecule type" value="Genomic_DNA"/>
</dbReference>
<accession>A0A381YH48</accession>
<evidence type="ECO:0000259" key="4">
    <source>
        <dbReference type="PROSITE" id="PS51755"/>
    </source>
</evidence>
<dbReference type="SUPFAM" id="SSF46894">
    <property type="entry name" value="C-terminal effector domain of the bipartite response regulators"/>
    <property type="match status" value="1"/>
</dbReference>
<dbReference type="PROSITE" id="PS51755">
    <property type="entry name" value="OMPR_PHOB"/>
    <property type="match status" value="1"/>
</dbReference>
<dbReference type="InterPro" id="IPR039420">
    <property type="entry name" value="WalR-like"/>
</dbReference>
<gene>
    <name evidence="5" type="ORF">METZ01_LOCUS129262</name>
</gene>
<dbReference type="Gene3D" id="1.10.10.10">
    <property type="entry name" value="Winged helix-like DNA-binding domain superfamily/Winged helix DNA-binding domain"/>
    <property type="match status" value="1"/>
</dbReference>
<feature type="domain" description="OmpR/PhoB-type" evidence="4">
    <location>
        <begin position="131"/>
        <end position="229"/>
    </location>
</feature>
<dbReference type="Pfam" id="PF00486">
    <property type="entry name" value="Trans_reg_C"/>
    <property type="match status" value="1"/>
</dbReference>
<keyword evidence="2" id="KW-0902">Two-component regulatory system</keyword>
<evidence type="ECO:0000256" key="2">
    <source>
        <dbReference type="ARBA" id="ARBA00023012"/>
    </source>
</evidence>
<evidence type="ECO:0000256" key="3">
    <source>
        <dbReference type="ARBA" id="ARBA00023125"/>
    </source>
</evidence>
<dbReference type="PANTHER" id="PTHR48111">
    <property type="entry name" value="REGULATOR OF RPOS"/>
    <property type="match status" value="1"/>
</dbReference>
<dbReference type="GO" id="GO:0005829">
    <property type="term" value="C:cytosol"/>
    <property type="evidence" value="ECO:0007669"/>
    <property type="project" value="TreeGrafter"/>
</dbReference>
<name>A0A381YH48_9ZZZZ</name>
<dbReference type="SMART" id="SM00862">
    <property type="entry name" value="Trans_reg_C"/>
    <property type="match status" value="1"/>
</dbReference>
<dbReference type="GO" id="GO:0006355">
    <property type="term" value="P:regulation of DNA-templated transcription"/>
    <property type="evidence" value="ECO:0007669"/>
    <property type="project" value="InterPro"/>
</dbReference>
<dbReference type="InterPro" id="IPR036388">
    <property type="entry name" value="WH-like_DNA-bd_sf"/>
</dbReference>